<protein>
    <submittedName>
        <fullName evidence="2">Uncharacterized protein</fullName>
    </submittedName>
</protein>
<name>A0AAU8MRP8_9GAMM</name>
<sequence length="112" mass="12207">MGTERAADAGLQVDVSVTIFLSPTQALGFASGTVEVAFLPEAQRAFPWPEAWLRQKPEYFGEGQSQVWSVERDAGGGRHRVVLYGIVCDGEAAAGDCMRFLERTAGMMFHPN</sequence>
<proteinExistence type="predicted"/>
<accession>A0AAU8MRP8</accession>
<evidence type="ECO:0000313" key="3">
    <source>
        <dbReference type="Proteomes" id="UP001387215"/>
    </source>
</evidence>
<organism evidence="2">
    <name type="scientific">Lysobacter firmicutimachus</name>
    <dbReference type="NCBI Taxonomy" id="1792846"/>
    <lineage>
        <taxon>Bacteria</taxon>
        <taxon>Pseudomonadati</taxon>
        <taxon>Pseudomonadota</taxon>
        <taxon>Gammaproteobacteria</taxon>
        <taxon>Lysobacterales</taxon>
        <taxon>Lysobacteraceae</taxon>
        <taxon>Lysobacter</taxon>
    </lineage>
</organism>
<dbReference type="EMBL" id="JBANDL010000002">
    <property type="protein sequence ID" value="MEI2455968.1"/>
    <property type="molecule type" value="Genomic_DNA"/>
</dbReference>
<evidence type="ECO:0000313" key="1">
    <source>
        <dbReference type="EMBL" id="MEI2455968.1"/>
    </source>
</evidence>
<dbReference type="RefSeq" id="WP_336132149.1">
    <property type="nucleotide sequence ID" value="NZ_CP159925.1"/>
</dbReference>
<reference evidence="1 3" key="1">
    <citation type="submission" date="2024-02" db="EMBL/GenBank/DDBJ databases">
        <title>Lysobacter Genome Sequencing and Mining.</title>
        <authorList>
            <person name="Bierman J."/>
            <person name="Walker M.C."/>
        </authorList>
    </citation>
    <scope>NUCLEOTIDE SEQUENCE [LARGE SCALE GENOMIC DNA]</scope>
    <source>
        <strain evidence="1 3">PB6250</strain>
    </source>
</reference>
<dbReference type="EMBL" id="CP159925">
    <property type="protein sequence ID" value="XCO74890.1"/>
    <property type="molecule type" value="Genomic_DNA"/>
</dbReference>
<gene>
    <name evidence="2" type="ORF">ABU614_21440</name>
    <name evidence="1" type="ORF">V2J18_14955</name>
</gene>
<keyword evidence="3" id="KW-1185">Reference proteome</keyword>
<dbReference type="AlphaFoldDB" id="A0AAU8MRP8"/>
<evidence type="ECO:0000313" key="2">
    <source>
        <dbReference type="EMBL" id="XCO74890.1"/>
    </source>
</evidence>
<reference evidence="2" key="2">
    <citation type="submission" date="2024-06" db="EMBL/GenBank/DDBJ databases">
        <authorList>
            <person name="Li S."/>
        </authorList>
    </citation>
    <scope>NUCLEOTIDE SEQUENCE</scope>
    <source>
        <strain evidence="2">SR10</strain>
    </source>
</reference>
<dbReference type="Proteomes" id="UP001387215">
    <property type="component" value="Unassembled WGS sequence"/>
</dbReference>